<dbReference type="PANTHER" id="PTHR13903:SF8">
    <property type="entry name" value="PIRIN"/>
    <property type="match status" value="1"/>
</dbReference>
<dbReference type="EMBL" id="FMZO01000004">
    <property type="protein sequence ID" value="SDC90234.1"/>
    <property type="molecule type" value="Genomic_DNA"/>
</dbReference>
<dbReference type="PIRSF" id="PIRSF006232">
    <property type="entry name" value="Pirin"/>
    <property type="match status" value="1"/>
</dbReference>
<name>A0A1G6QE79_NIADE</name>
<accession>A0A1G6QE79</accession>
<protein>
    <recommendedName>
        <fullName evidence="8">Pirin family protein</fullName>
    </recommendedName>
</protein>
<dbReference type="GO" id="GO:0046872">
    <property type="term" value="F:metal ion binding"/>
    <property type="evidence" value="ECO:0007669"/>
    <property type="project" value="UniProtKB-KW"/>
</dbReference>
<comment type="cofactor">
    <cofactor evidence="2">
        <name>Fe cation</name>
        <dbReference type="ChEBI" id="CHEBI:24875"/>
    </cofactor>
    <text evidence="2">Binds 1 Fe cation per subunit.</text>
</comment>
<dbReference type="Proteomes" id="UP000198757">
    <property type="component" value="Unassembled WGS sequence"/>
</dbReference>
<reference evidence="7" key="1">
    <citation type="submission" date="2016-10" db="EMBL/GenBank/DDBJ databases">
        <authorList>
            <person name="Varghese N."/>
            <person name="Submissions S."/>
        </authorList>
    </citation>
    <scope>NUCLEOTIDE SEQUENCE [LARGE SCALE GENOMIC DNA]</scope>
    <source>
        <strain evidence="7">DSM 25811 / CCM 8410 / LMG 26954 / E90</strain>
    </source>
</reference>
<evidence type="ECO:0000256" key="1">
    <source>
        <dbReference type="ARBA" id="ARBA00008416"/>
    </source>
</evidence>
<organism evidence="6 7">
    <name type="scientific">Niabella drilacis (strain DSM 25811 / CCM 8410 / CCUG 62505 / LMG 26954 / E90)</name>
    <dbReference type="NCBI Taxonomy" id="1285928"/>
    <lineage>
        <taxon>Bacteria</taxon>
        <taxon>Pseudomonadati</taxon>
        <taxon>Bacteroidota</taxon>
        <taxon>Chitinophagia</taxon>
        <taxon>Chitinophagales</taxon>
        <taxon>Chitinophagaceae</taxon>
        <taxon>Niabella</taxon>
    </lineage>
</organism>
<feature type="binding site" evidence="2">
    <location>
        <position position="59"/>
    </location>
    <ligand>
        <name>Fe cation</name>
        <dbReference type="ChEBI" id="CHEBI:24875"/>
    </ligand>
</feature>
<dbReference type="OrthoDB" id="321327at2"/>
<dbReference type="CDD" id="cd02909">
    <property type="entry name" value="cupin_pirin_N"/>
    <property type="match status" value="1"/>
</dbReference>
<evidence type="ECO:0000259" key="4">
    <source>
        <dbReference type="Pfam" id="PF02678"/>
    </source>
</evidence>
<dbReference type="Pfam" id="PF02678">
    <property type="entry name" value="Pirin"/>
    <property type="match status" value="1"/>
</dbReference>
<dbReference type="AlphaFoldDB" id="A0A1G6QE79"/>
<dbReference type="Gene3D" id="2.60.120.10">
    <property type="entry name" value="Jelly Rolls"/>
    <property type="match status" value="2"/>
</dbReference>
<feature type="binding site" evidence="2">
    <location>
        <position position="101"/>
    </location>
    <ligand>
        <name>Fe cation</name>
        <dbReference type="ChEBI" id="CHEBI:24875"/>
    </ligand>
</feature>
<keyword evidence="2" id="KW-0479">Metal-binding</keyword>
<keyword evidence="2" id="KW-0408">Iron</keyword>
<evidence type="ECO:0008006" key="8">
    <source>
        <dbReference type="Google" id="ProtNLM"/>
    </source>
</evidence>
<dbReference type="InterPro" id="IPR012093">
    <property type="entry name" value="Pirin"/>
</dbReference>
<evidence type="ECO:0000259" key="5">
    <source>
        <dbReference type="Pfam" id="PF05726"/>
    </source>
</evidence>
<dbReference type="PANTHER" id="PTHR13903">
    <property type="entry name" value="PIRIN-RELATED"/>
    <property type="match status" value="1"/>
</dbReference>
<evidence type="ECO:0000256" key="2">
    <source>
        <dbReference type="PIRSR" id="PIRSR006232-1"/>
    </source>
</evidence>
<feature type="domain" description="Pirin C-terminal" evidence="5">
    <location>
        <begin position="182"/>
        <end position="275"/>
    </location>
</feature>
<dbReference type="InterPro" id="IPR014710">
    <property type="entry name" value="RmlC-like_jellyroll"/>
</dbReference>
<dbReference type="InterPro" id="IPR011051">
    <property type="entry name" value="RmlC_Cupin_sf"/>
</dbReference>
<dbReference type="STRING" id="1285928.SAMN04487894_104366"/>
<sequence>MSNIGMIIEERAADIGNFLVGRLLPFRQKRMVGPFIFIDHMGPANLRDHQNLDVPPHPHIGLSTLTYLFEGAIMHRDSIGSEVEITPGAVNWMTAGKGVVHSERTPERLRTTDKKLHGLQIWVALPKELEQCEPSFTHVEATAIPVWQQDGAEIKLISGTAFGKTSPVPVHSPQYFIKIVTPKGQKLNIGKDLYGESGLYILEGSVISEGNTYGPRQILVARDSTLCSFETTDDTTIFIFGGEPFPEERFIYWNFVSADRDVIENAKQAWRDQRFPPVPGETEFVPLPEQSGNINLK</sequence>
<gene>
    <name evidence="6" type="ORF">SAMN04487894_104366</name>
</gene>
<dbReference type="InterPro" id="IPR008778">
    <property type="entry name" value="Pirin_C_dom"/>
</dbReference>
<evidence type="ECO:0000313" key="6">
    <source>
        <dbReference type="EMBL" id="SDC90234.1"/>
    </source>
</evidence>
<dbReference type="SUPFAM" id="SSF51182">
    <property type="entry name" value="RmlC-like cupins"/>
    <property type="match status" value="1"/>
</dbReference>
<feature type="binding site" evidence="2">
    <location>
        <position position="103"/>
    </location>
    <ligand>
        <name>Fe cation</name>
        <dbReference type="ChEBI" id="CHEBI:24875"/>
    </ligand>
</feature>
<evidence type="ECO:0000256" key="3">
    <source>
        <dbReference type="RuleBase" id="RU003457"/>
    </source>
</evidence>
<dbReference type="InterPro" id="IPR003829">
    <property type="entry name" value="Pirin_N_dom"/>
</dbReference>
<proteinExistence type="inferred from homology"/>
<dbReference type="Pfam" id="PF05726">
    <property type="entry name" value="Pirin_C"/>
    <property type="match status" value="1"/>
</dbReference>
<keyword evidence="7" id="KW-1185">Reference proteome</keyword>
<comment type="similarity">
    <text evidence="1 3">Belongs to the pirin family.</text>
</comment>
<feature type="domain" description="Pirin N-terminal" evidence="4">
    <location>
        <begin position="25"/>
        <end position="123"/>
    </location>
</feature>
<evidence type="ECO:0000313" key="7">
    <source>
        <dbReference type="Proteomes" id="UP000198757"/>
    </source>
</evidence>
<dbReference type="RefSeq" id="WP_090390012.1">
    <property type="nucleotide sequence ID" value="NZ_FMZO01000004.1"/>
</dbReference>
<feature type="binding site" evidence="2">
    <location>
        <position position="57"/>
    </location>
    <ligand>
        <name>Fe cation</name>
        <dbReference type="ChEBI" id="CHEBI:24875"/>
    </ligand>
</feature>